<dbReference type="Proteomes" id="UP000229112">
    <property type="component" value="Unassembled WGS sequence"/>
</dbReference>
<dbReference type="SUPFAM" id="SSF88946">
    <property type="entry name" value="Sigma2 domain of RNA polymerase sigma factors"/>
    <property type="match status" value="1"/>
</dbReference>
<keyword evidence="3" id="KW-0238">DNA-binding</keyword>
<dbReference type="Gene3D" id="1.10.1740.10">
    <property type="match status" value="1"/>
</dbReference>
<evidence type="ECO:0000259" key="6">
    <source>
        <dbReference type="Pfam" id="PF08281"/>
    </source>
</evidence>
<dbReference type="NCBIfam" id="TIGR02937">
    <property type="entry name" value="sigma70-ECF"/>
    <property type="match status" value="1"/>
</dbReference>
<gene>
    <name evidence="7" type="ORF">COU06_00055</name>
</gene>
<evidence type="ECO:0000259" key="5">
    <source>
        <dbReference type="Pfam" id="PF04542"/>
    </source>
</evidence>
<organism evidence="7 8">
    <name type="scientific">Candidatus Harrisonbacteria bacterium CG10_big_fil_rev_8_21_14_0_10_38_8</name>
    <dbReference type="NCBI Taxonomy" id="1974582"/>
    <lineage>
        <taxon>Bacteria</taxon>
        <taxon>Candidatus Harrisoniibacteriota</taxon>
    </lineage>
</organism>
<comment type="caution">
    <text evidence="7">The sequence shown here is derived from an EMBL/GenBank/DDBJ whole genome shotgun (WGS) entry which is preliminary data.</text>
</comment>
<evidence type="ECO:0000256" key="2">
    <source>
        <dbReference type="ARBA" id="ARBA00023082"/>
    </source>
</evidence>
<keyword evidence="2" id="KW-0731">Sigma factor</keyword>
<accession>A0A2M6WKW5</accession>
<dbReference type="Pfam" id="PF08281">
    <property type="entry name" value="Sigma70_r4_2"/>
    <property type="match status" value="1"/>
</dbReference>
<dbReference type="InterPro" id="IPR014284">
    <property type="entry name" value="RNA_pol_sigma-70_dom"/>
</dbReference>
<dbReference type="EMBL" id="PFAY01000001">
    <property type="protein sequence ID" value="PIT93419.1"/>
    <property type="molecule type" value="Genomic_DNA"/>
</dbReference>
<feature type="domain" description="RNA polymerase sigma-70 region 2" evidence="5">
    <location>
        <begin position="34"/>
        <end position="107"/>
    </location>
</feature>
<evidence type="ECO:0000313" key="8">
    <source>
        <dbReference type="Proteomes" id="UP000229112"/>
    </source>
</evidence>
<proteinExistence type="predicted"/>
<dbReference type="PANTHER" id="PTHR30385">
    <property type="entry name" value="SIGMA FACTOR F FLAGELLAR"/>
    <property type="match status" value="1"/>
</dbReference>
<keyword evidence="1" id="KW-0805">Transcription regulation</keyword>
<dbReference type="InterPro" id="IPR007627">
    <property type="entry name" value="RNA_pol_sigma70_r2"/>
</dbReference>
<dbReference type="GO" id="GO:0006352">
    <property type="term" value="P:DNA-templated transcription initiation"/>
    <property type="evidence" value="ECO:0007669"/>
    <property type="project" value="InterPro"/>
</dbReference>
<keyword evidence="4" id="KW-0804">Transcription</keyword>
<dbReference type="InterPro" id="IPR013249">
    <property type="entry name" value="RNA_pol_sigma70_r4_t2"/>
</dbReference>
<dbReference type="GO" id="GO:0003677">
    <property type="term" value="F:DNA binding"/>
    <property type="evidence" value="ECO:0007669"/>
    <property type="project" value="UniProtKB-KW"/>
</dbReference>
<dbReference type="AlphaFoldDB" id="A0A2M6WKW5"/>
<evidence type="ECO:0008006" key="9">
    <source>
        <dbReference type="Google" id="ProtNLM"/>
    </source>
</evidence>
<name>A0A2M6WKW5_9BACT</name>
<feature type="domain" description="RNA polymerase sigma factor 70 region 4 type 2" evidence="6">
    <location>
        <begin position="210"/>
        <end position="254"/>
    </location>
</feature>
<protein>
    <recommendedName>
        <fullName evidence="9">RNA polymerase sigma-70 domain-containing protein</fullName>
    </recommendedName>
</protein>
<dbReference type="GO" id="GO:0016987">
    <property type="term" value="F:sigma factor activity"/>
    <property type="evidence" value="ECO:0007669"/>
    <property type="project" value="UniProtKB-KW"/>
</dbReference>
<sequence length="269" mass="30461">MKEGYKEDKEIDINSVWKRYLDGTGDKKEDEGLLFEANKGLIKRIANRYAKKVPPTSGSTYDDIYSAGSLGLLEAIRGFDPSKGFAFSTYAYKKILSSILDYLRSTDKVSRDTRRFAKLWKNTISELSSNRNDGLSVTDDEVIKRLRELGYSDKEITSIKKSYVVAHRASVNGDNKGVTDLLPGREETPISNAIKAEQRENLDNILIRAGLSEILRESFILYYIDGLTLKAIALKYNVNESAIFLRIKRGLKKLKKHVENQGLSLDDYI</sequence>
<dbReference type="SUPFAM" id="SSF88659">
    <property type="entry name" value="Sigma3 and sigma4 domains of RNA polymerase sigma factors"/>
    <property type="match status" value="1"/>
</dbReference>
<dbReference type="Gene3D" id="1.20.140.160">
    <property type="match status" value="1"/>
</dbReference>
<dbReference type="InterPro" id="IPR013324">
    <property type="entry name" value="RNA_pol_sigma_r3/r4-like"/>
</dbReference>
<evidence type="ECO:0000256" key="3">
    <source>
        <dbReference type="ARBA" id="ARBA00023125"/>
    </source>
</evidence>
<dbReference type="Pfam" id="PF04542">
    <property type="entry name" value="Sigma70_r2"/>
    <property type="match status" value="1"/>
</dbReference>
<evidence type="ECO:0000256" key="1">
    <source>
        <dbReference type="ARBA" id="ARBA00023015"/>
    </source>
</evidence>
<reference evidence="8" key="1">
    <citation type="submission" date="2017-09" db="EMBL/GenBank/DDBJ databases">
        <title>Depth-based differentiation of microbial function through sediment-hosted aquifers and enrichment of novel symbionts in the deep terrestrial subsurface.</title>
        <authorList>
            <person name="Probst A.J."/>
            <person name="Ladd B."/>
            <person name="Jarett J.K."/>
            <person name="Geller-Mcgrath D.E."/>
            <person name="Sieber C.M.K."/>
            <person name="Emerson J.B."/>
            <person name="Anantharaman K."/>
            <person name="Thomas B.C."/>
            <person name="Malmstrom R."/>
            <person name="Stieglmeier M."/>
            <person name="Klingl A."/>
            <person name="Woyke T."/>
            <person name="Ryan C.M."/>
            <person name="Banfield J.F."/>
        </authorList>
    </citation>
    <scope>NUCLEOTIDE SEQUENCE [LARGE SCALE GENOMIC DNA]</scope>
</reference>
<dbReference type="InterPro" id="IPR013325">
    <property type="entry name" value="RNA_pol_sigma_r2"/>
</dbReference>
<evidence type="ECO:0000313" key="7">
    <source>
        <dbReference type="EMBL" id="PIT93419.1"/>
    </source>
</evidence>
<evidence type="ECO:0000256" key="4">
    <source>
        <dbReference type="ARBA" id="ARBA00023163"/>
    </source>
</evidence>